<dbReference type="Pfam" id="PF00098">
    <property type="entry name" value="zf-CCHC"/>
    <property type="match status" value="1"/>
</dbReference>
<dbReference type="SUPFAM" id="SSF57756">
    <property type="entry name" value="Retrovirus zinc finger-like domains"/>
    <property type="match status" value="1"/>
</dbReference>
<dbReference type="PANTHER" id="PTHR11439">
    <property type="entry name" value="GAG-POL-RELATED RETROTRANSPOSON"/>
    <property type="match status" value="1"/>
</dbReference>
<accession>A0A6L2NUE6</accession>
<dbReference type="PANTHER" id="PTHR11439:SF495">
    <property type="entry name" value="REVERSE TRANSCRIPTASE, RNA-DEPENDENT DNA POLYMERASE-RELATED"/>
    <property type="match status" value="1"/>
</dbReference>
<evidence type="ECO:0000256" key="2">
    <source>
        <dbReference type="SAM" id="MobiDB-lite"/>
    </source>
</evidence>
<organism evidence="4">
    <name type="scientific">Tanacetum cinerariifolium</name>
    <name type="common">Dalmatian daisy</name>
    <name type="synonym">Chrysanthemum cinerariifolium</name>
    <dbReference type="NCBI Taxonomy" id="118510"/>
    <lineage>
        <taxon>Eukaryota</taxon>
        <taxon>Viridiplantae</taxon>
        <taxon>Streptophyta</taxon>
        <taxon>Embryophyta</taxon>
        <taxon>Tracheophyta</taxon>
        <taxon>Spermatophyta</taxon>
        <taxon>Magnoliopsida</taxon>
        <taxon>eudicotyledons</taxon>
        <taxon>Gunneridae</taxon>
        <taxon>Pentapetalae</taxon>
        <taxon>asterids</taxon>
        <taxon>campanulids</taxon>
        <taxon>Asterales</taxon>
        <taxon>Asteraceae</taxon>
        <taxon>Asteroideae</taxon>
        <taxon>Anthemideae</taxon>
        <taxon>Anthemidinae</taxon>
        <taxon>Tanacetum</taxon>
    </lineage>
</organism>
<dbReference type="InterPro" id="IPR013103">
    <property type="entry name" value="RVT_2"/>
</dbReference>
<evidence type="ECO:0000259" key="3">
    <source>
        <dbReference type="PROSITE" id="PS50158"/>
    </source>
</evidence>
<keyword evidence="1" id="KW-0862">Zinc</keyword>
<dbReference type="GO" id="GO:0008270">
    <property type="term" value="F:zinc ion binding"/>
    <property type="evidence" value="ECO:0007669"/>
    <property type="project" value="UniProtKB-KW"/>
</dbReference>
<dbReference type="Pfam" id="PF07727">
    <property type="entry name" value="RVT_2"/>
    <property type="match status" value="1"/>
</dbReference>
<evidence type="ECO:0000256" key="1">
    <source>
        <dbReference type="PROSITE-ProRule" id="PRU00047"/>
    </source>
</evidence>
<reference evidence="4" key="1">
    <citation type="journal article" date="2019" name="Sci. Rep.">
        <title>Draft genome of Tanacetum cinerariifolium, the natural source of mosquito coil.</title>
        <authorList>
            <person name="Yamashiro T."/>
            <person name="Shiraishi A."/>
            <person name="Satake H."/>
            <person name="Nakayama K."/>
        </authorList>
    </citation>
    <scope>NUCLEOTIDE SEQUENCE</scope>
</reference>
<comment type="caution">
    <text evidence="4">The sequence shown here is derived from an EMBL/GenBank/DDBJ whole genome shotgun (WGS) entry which is preliminary data.</text>
</comment>
<proteinExistence type="predicted"/>
<feature type="compositionally biased region" description="Low complexity" evidence="2">
    <location>
        <begin position="1383"/>
        <end position="1395"/>
    </location>
</feature>
<dbReference type="EMBL" id="BKCJ010010073">
    <property type="protein sequence ID" value="GEU89941.1"/>
    <property type="molecule type" value="Genomic_DNA"/>
</dbReference>
<dbReference type="GO" id="GO:0003676">
    <property type="term" value="F:nucleic acid binding"/>
    <property type="evidence" value="ECO:0007669"/>
    <property type="project" value="InterPro"/>
</dbReference>
<dbReference type="PROSITE" id="PS50158">
    <property type="entry name" value="ZF_CCHC"/>
    <property type="match status" value="1"/>
</dbReference>
<name>A0A6L2NUE6_TANCI</name>
<dbReference type="InterPro" id="IPR025724">
    <property type="entry name" value="GAG-pre-integrase_dom"/>
</dbReference>
<dbReference type="InterPro" id="IPR001878">
    <property type="entry name" value="Znf_CCHC"/>
</dbReference>
<protein>
    <submittedName>
        <fullName evidence="4">Uncharacterized mitochondrial protein AtMg00810-like</fullName>
    </submittedName>
</protein>
<dbReference type="CDD" id="cd09272">
    <property type="entry name" value="RNase_HI_RT_Ty1"/>
    <property type="match status" value="1"/>
</dbReference>
<dbReference type="InterPro" id="IPR036875">
    <property type="entry name" value="Znf_CCHC_sf"/>
</dbReference>
<dbReference type="SMART" id="SM00343">
    <property type="entry name" value="ZnF_C2HC"/>
    <property type="match status" value="1"/>
</dbReference>
<gene>
    <name evidence="4" type="ORF">Tci_061919</name>
</gene>
<dbReference type="Gene3D" id="4.10.60.10">
    <property type="entry name" value="Zinc finger, CCHC-type"/>
    <property type="match status" value="1"/>
</dbReference>
<sequence>MSYLSEFEEINGGYVVFGGNPKGGKIIGKGKIRTGKLDFDDVYFVKELKFNLFSVSQMCDTKNNVLFTYTKCTILSFDFKLPDDIHVLLRVPRENSMYNVDLKNIVPSGDLTCLFAKATLDKSNLWHRRLGHINFKTMNKLVKGKFNGKTDEGFLVGYSVSNKALEEWPYMIVTLTQSMKYEPVVTGNQPNSSAGIQEYFDAGKAGKGNVQQYVLLPLWSLRSKDPQNTDADATFEVKEPESAVHVSPRVQNLREEFEEFSSNSTTGVNAASVLVTAAEPNSTNSTKSFNAAGPSNSVEEGIDYEEVFAPVARIEAIRLFLAYASFMGFMVYQIDVKSAFLYGTIKEKVYVCQPPGFEDLDYPDKVYKVVKALYGLHQAPRACQDKYVAEILKKFGLTDGKSANTPIDTEKPLLKDFDGEDVDVHTYRSMIGSLMYLTSSRLDIMFAVCACDRFQVTPKISHLHAVKRIFRYLKGKPHLGLWYPKDLPFNLVAYSDSDYARASLDRKSTTRGCQFLGCRLISWQCKKQIVVATSSTKAEYVATASCCAQVLWIQNQLLDYGLIITTVSLKLLLFGLTIDVAHLMLLGHKCMSAKRTAWNEFSSSMASAVICLATETCDTLTKQVSSLEQDKVAQAIEITKLKQRTRRLEKKRRLKTLGLKRLRKVVTTVATTISDAQVPKANAPRRRKGVVIHDPKETATTSAIMHSEAKEQDEAYARESEAELNANINWSDVMDQVKRKEKQDNTIMRYQAMKRKHITKAHARKNMILYLKNIARFKMDFFRGMTYTEIRPIFEKHYTSIQAFLDKGDTEIKEKGSKRKNDSTGGKEISFNKIHSETMLNNVRLEVKEESEMSLELLRYIVPTGRVIVPTGRGTSCCSEGIKGRTTLLQSIPDDHIAYFHYMDDQEFLKFRINETEGFHKGYDRIQKILSQLNQLNAKPDTKEINLRFLRALPSLWSQVALTLKTKSRLEFISFDDLYYKLKTLEVDVRGYNTFSPSQSTRPSHSAFVSATSTNKKMSYGDSPTHSSTTTYSVPSYSKTGSYKTGNIEKLDLEEIDLKWQMAMLSIRVHKFEQKAGRKIDFDKKESTRFNKQKVRCYKCQQRGHFARECRSKGGNDKQRYSLFKVKEIKKKEEDSKALVTIDTLVDLSNHDSESDEVLATKEFGMIAGCDSTDVIKAGANKLFNLINGANFEEANTPGDAGEFALMGVTSERINADCETAKKDLQTKLDNHLVQTEKWRTSSKNLYRLIDCSMSVRTKVGLGFTDCISQKELGWDDSAFSVFTTTFEDVEGRTTFYRFAKTDSMKAMPPPLTGDYTSLSDHTELDESHMSYGTKFSTSCDPKSVPNDSVSCDDSDKSSEDNTNDLASSYSGLKSSEHKLTDSSCASTSSVSTSVNGAEIDSNVVTPTKEPISV</sequence>
<evidence type="ECO:0000313" key="4">
    <source>
        <dbReference type="EMBL" id="GEU89941.1"/>
    </source>
</evidence>
<dbReference type="Pfam" id="PF13976">
    <property type="entry name" value="gag_pre-integrs"/>
    <property type="match status" value="1"/>
</dbReference>
<keyword evidence="1" id="KW-0863">Zinc-finger</keyword>
<feature type="region of interest" description="Disordered" evidence="2">
    <location>
        <begin position="1337"/>
        <end position="1414"/>
    </location>
</feature>
<keyword evidence="1" id="KW-0479">Metal-binding</keyword>
<feature type="domain" description="CCHC-type" evidence="3">
    <location>
        <begin position="1096"/>
        <end position="1112"/>
    </location>
</feature>
<feature type="compositionally biased region" description="Polar residues" evidence="2">
    <location>
        <begin position="1364"/>
        <end position="1374"/>
    </location>
</feature>